<gene>
    <name evidence="2" type="ORF">GCM10023353_27340</name>
</gene>
<dbReference type="Proteomes" id="UP001500839">
    <property type="component" value="Unassembled WGS sequence"/>
</dbReference>
<reference evidence="3" key="1">
    <citation type="journal article" date="2019" name="Int. J. Syst. Evol. Microbiol.">
        <title>The Global Catalogue of Microorganisms (GCM) 10K type strain sequencing project: providing services to taxonomists for standard genome sequencing and annotation.</title>
        <authorList>
            <consortium name="The Broad Institute Genomics Platform"/>
            <consortium name="The Broad Institute Genome Sequencing Center for Infectious Disease"/>
            <person name="Wu L."/>
            <person name="Ma J."/>
        </authorList>
    </citation>
    <scope>NUCLEOTIDE SEQUENCE [LARGE SCALE GENOMIC DNA]</scope>
    <source>
        <strain evidence="3">JCM 18542</strain>
    </source>
</reference>
<proteinExistence type="predicted"/>
<name>A0ABP9CU78_9ACTN</name>
<feature type="region of interest" description="Disordered" evidence="1">
    <location>
        <begin position="1"/>
        <end position="22"/>
    </location>
</feature>
<keyword evidence="3" id="KW-1185">Reference proteome</keyword>
<protein>
    <submittedName>
        <fullName evidence="2">Uncharacterized protein</fullName>
    </submittedName>
</protein>
<accession>A0ABP9CU78</accession>
<comment type="caution">
    <text evidence="2">The sequence shown here is derived from an EMBL/GenBank/DDBJ whole genome shotgun (WGS) entry which is preliminary data.</text>
</comment>
<sequence length="107" mass="11485">MHPAVDDGDDRGAREVATPEDVGVAGIEIQHGRIPSDLPQPDAVRYARRAEFDSIRRGGLGGGFLTGYFVFWEPHATTRLTTLTSKIALAGESGPELPGLVQVSMRV</sequence>
<organism evidence="2 3">
    <name type="scientific">Tomitella cavernea</name>
    <dbReference type="NCBI Taxonomy" id="1387982"/>
    <lineage>
        <taxon>Bacteria</taxon>
        <taxon>Bacillati</taxon>
        <taxon>Actinomycetota</taxon>
        <taxon>Actinomycetes</taxon>
        <taxon>Mycobacteriales</taxon>
        <taxon>Tomitella</taxon>
    </lineage>
</organism>
<evidence type="ECO:0000313" key="3">
    <source>
        <dbReference type="Proteomes" id="UP001500839"/>
    </source>
</evidence>
<evidence type="ECO:0000256" key="1">
    <source>
        <dbReference type="SAM" id="MobiDB-lite"/>
    </source>
</evidence>
<evidence type="ECO:0000313" key="2">
    <source>
        <dbReference type="EMBL" id="GAA4818623.1"/>
    </source>
</evidence>
<dbReference type="EMBL" id="BAABKQ010000001">
    <property type="protein sequence ID" value="GAA4818623.1"/>
    <property type="molecule type" value="Genomic_DNA"/>
</dbReference>